<proteinExistence type="predicted"/>
<keyword evidence="2" id="KW-1003">Cell membrane</keyword>
<dbReference type="AlphaFoldDB" id="A0A1Y2K3T7"/>
<dbReference type="Proteomes" id="UP000194003">
    <property type="component" value="Unassembled WGS sequence"/>
</dbReference>
<evidence type="ECO:0000256" key="1">
    <source>
        <dbReference type="ARBA" id="ARBA00004533"/>
    </source>
</evidence>
<dbReference type="PANTHER" id="PTHR30462:SF3">
    <property type="entry name" value="INTERMEMBRANE TRANSPORT PROTEIN PQIA"/>
    <property type="match status" value="1"/>
</dbReference>
<evidence type="ECO:0000256" key="7">
    <source>
        <dbReference type="SAM" id="Phobius"/>
    </source>
</evidence>
<sequence length="142" mass="15703">MTVIQMGRGEPDTIMSGVIKLYAHGMWPLALIVFVASILVPLFKLAALSWILYATQRGSAQRLRTRAQMYRVTEFIGRWSMVDIFVIAILTALVELGAIALIEPGPAAIFFGAVVVFTMLAAESFDPRLMWDVASQSESKHD</sequence>
<feature type="transmembrane region" description="Helical" evidence="7">
    <location>
        <begin position="75"/>
        <end position="101"/>
    </location>
</feature>
<accession>A0A1Y2K3T7</accession>
<evidence type="ECO:0000256" key="2">
    <source>
        <dbReference type="ARBA" id="ARBA00022475"/>
    </source>
</evidence>
<comment type="caution">
    <text evidence="8">The sequence shown here is derived from an EMBL/GenBank/DDBJ whole genome shotgun (WGS) entry which is preliminary data.</text>
</comment>
<evidence type="ECO:0000256" key="5">
    <source>
        <dbReference type="ARBA" id="ARBA00022989"/>
    </source>
</evidence>
<evidence type="ECO:0000256" key="3">
    <source>
        <dbReference type="ARBA" id="ARBA00022519"/>
    </source>
</evidence>
<feature type="transmembrane region" description="Helical" evidence="7">
    <location>
        <begin position="29"/>
        <end position="54"/>
    </location>
</feature>
<dbReference type="EMBL" id="LVJN01000020">
    <property type="protein sequence ID" value="OSM01695.1"/>
    <property type="molecule type" value="Genomic_DNA"/>
</dbReference>
<reference evidence="8 9" key="1">
    <citation type="journal article" date="2016" name="BMC Genomics">
        <title>Combined genomic and structural analyses of a cultured magnetotactic bacterium reveals its niche adaptation to a dynamic environment.</title>
        <authorList>
            <person name="Araujo A.C."/>
            <person name="Morillo V."/>
            <person name="Cypriano J."/>
            <person name="Teixeira L.C."/>
            <person name="Leao P."/>
            <person name="Lyra S."/>
            <person name="Almeida L.G."/>
            <person name="Bazylinski D.A."/>
            <person name="Vasconcellos A.T."/>
            <person name="Abreu F."/>
            <person name="Lins U."/>
        </authorList>
    </citation>
    <scope>NUCLEOTIDE SEQUENCE [LARGE SCALE GENOMIC DNA]</scope>
    <source>
        <strain evidence="8 9">IT-1</strain>
    </source>
</reference>
<feature type="transmembrane region" description="Helical" evidence="7">
    <location>
        <begin position="107"/>
        <end position="125"/>
    </location>
</feature>
<dbReference type="GO" id="GO:0005886">
    <property type="term" value="C:plasma membrane"/>
    <property type="evidence" value="ECO:0007669"/>
    <property type="project" value="UniProtKB-SubCell"/>
</dbReference>
<gene>
    <name evidence="8" type="ORF">MAIT1_01715</name>
</gene>
<organism evidence="8 9">
    <name type="scientific">Magnetofaba australis IT-1</name>
    <dbReference type="NCBI Taxonomy" id="1434232"/>
    <lineage>
        <taxon>Bacteria</taxon>
        <taxon>Pseudomonadati</taxon>
        <taxon>Pseudomonadota</taxon>
        <taxon>Magnetococcia</taxon>
        <taxon>Magnetococcales</taxon>
        <taxon>Magnetococcaceae</taxon>
        <taxon>Magnetofaba</taxon>
    </lineage>
</organism>
<keyword evidence="3" id="KW-0997">Cell inner membrane</keyword>
<keyword evidence="9" id="KW-1185">Reference proteome</keyword>
<dbReference type="STRING" id="1434232.MAIT1_01715"/>
<keyword evidence="5 7" id="KW-1133">Transmembrane helix</keyword>
<name>A0A1Y2K3T7_9PROT</name>
<evidence type="ECO:0000313" key="9">
    <source>
        <dbReference type="Proteomes" id="UP000194003"/>
    </source>
</evidence>
<evidence type="ECO:0000256" key="4">
    <source>
        <dbReference type="ARBA" id="ARBA00022692"/>
    </source>
</evidence>
<dbReference type="PANTHER" id="PTHR30462">
    <property type="entry name" value="INTERMEMBRANE TRANSPORT PROTEIN PQIB-RELATED"/>
    <property type="match status" value="1"/>
</dbReference>
<comment type="subcellular location">
    <subcellularLocation>
        <location evidence="1">Cell inner membrane</location>
    </subcellularLocation>
</comment>
<dbReference type="InterPro" id="IPR007498">
    <property type="entry name" value="PqiA-like"/>
</dbReference>
<protein>
    <submittedName>
        <fullName evidence="8">Putative paraquat-inducible protein A</fullName>
    </submittedName>
</protein>
<evidence type="ECO:0000256" key="6">
    <source>
        <dbReference type="ARBA" id="ARBA00023136"/>
    </source>
</evidence>
<keyword evidence="6 7" id="KW-0472">Membrane</keyword>
<dbReference type="Pfam" id="PF04403">
    <property type="entry name" value="PqiA"/>
    <property type="match status" value="1"/>
</dbReference>
<keyword evidence="4 7" id="KW-0812">Transmembrane</keyword>
<dbReference type="InterPro" id="IPR051800">
    <property type="entry name" value="PqiA-PqiB_transport"/>
</dbReference>
<evidence type="ECO:0000313" key="8">
    <source>
        <dbReference type="EMBL" id="OSM01695.1"/>
    </source>
</evidence>